<keyword evidence="1" id="KW-1133">Transmembrane helix</keyword>
<keyword evidence="3" id="KW-1185">Reference proteome</keyword>
<dbReference type="AlphaFoldDB" id="U5BLC3"/>
<gene>
    <name evidence="2" type="ORF">P872_10075</name>
</gene>
<protein>
    <submittedName>
        <fullName evidence="2">Uncharacterized protein</fullName>
    </submittedName>
</protein>
<dbReference type="Proteomes" id="UP000016843">
    <property type="component" value="Unassembled WGS sequence"/>
</dbReference>
<comment type="caution">
    <text evidence="2">The sequence shown here is derived from an EMBL/GenBank/DDBJ whole genome shotgun (WGS) entry which is preliminary data.</text>
</comment>
<proteinExistence type="predicted"/>
<dbReference type="EMBL" id="AWXR01000055">
    <property type="protein sequence ID" value="ERM81290.1"/>
    <property type="molecule type" value="Genomic_DNA"/>
</dbReference>
<reference evidence="2 3" key="1">
    <citation type="journal article" date="2013" name="Genome Announc.">
        <title>Draft Genome Sequence of the Psychrophilic and Alkaliphilic Rhodonellum psychrophilum Strain GCM71T.</title>
        <authorList>
            <person name="Hauptmann A.L."/>
            <person name="Glaring M.A."/>
            <person name="Hallin P.F."/>
            <person name="Prieme A."/>
            <person name="Stougaard P."/>
        </authorList>
    </citation>
    <scope>NUCLEOTIDE SEQUENCE [LARGE SCALE GENOMIC DNA]</scope>
    <source>
        <strain evidence="2 3">GCM71</strain>
    </source>
</reference>
<organism evidence="2 3">
    <name type="scientific">Rhodonellum psychrophilum GCM71 = DSM 17998</name>
    <dbReference type="NCBI Taxonomy" id="1123057"/>
    <lineage>
        <taxon>Bacteria</taxon>
        <taxon>Pseudomonadati</taxon>
        <taxon>Bacteroidota</taxon>
        <taxon>Cytophagia</taxon>
        <taxon>Cytophagales</taxon>
        <taxon>Cytophagaceae</taxon>
        <taxon>Rhodonellum</taxon>
    </lineage>
</organism>
<evidence type="ECO:0000313" key="2">
    <source>
        <dbReference type="EMBL" id="ERM81290.1"/>
    </source>
</evidence>
<evidence type="ECO:0000256" key="1">
    <source>
        <dbReference type="SAM" id="Phobius"/>
    </source>
</evidence>
<keyword evidence="1" id="KW-0472">Membrane</keyword>
<name>U5BLC3_9BACT</name>
<keyword evidence="1" id="KW-0812">Transmembrane</keyword>
<accession>U5BLC3</accession>
<evidence type="ECO:0000313" key="3">
    <source>
        <dbReference type="Proteomes" id="UP000016843"/>
    </source>
</evidence>
<sequence length="63" mass="7798">MKLKKARISIFHFFICINLCFQKNKDHFDKDYFFSRRYGSLFLESFSIFYTFVALIEKVKQWI</sequence>
<feature type="transmembrane region" description="Helical" evidence="1">
    <location>
        <begin position="38"/>
        <end position="56"/>
    </location>
</feature>